<keyword evidence="2" id="KW-0812">Transmembrane</keyword>
<keyword evidence="2" id="KW-1133">Transmembrane helix</keyword>
<evidence type="ECO:0008006" key="5">
    <source>
        <dbReference type="Google" id="ProtNLM"/>
    </source>
</evidence>
<dbReference type="PANTHER" id="PTHR46155">
    <property type="entry name" value="BIFUNCTIONAL INHIBITOR/LIPID-TRANSFER PROTEIN/SEED STORAGE 2S ALBUMIN SUPERFAMILY PROTEIN"/>
    <property type="match status" value="1"/>
</dbReference>
<feature type="compositionally biased region" description="Polar residues" evidence="1">
    <location>
        <begin position="323"/>
        <end position="378"/>
    </location>
</feature>
<sequence>MFQLLTLAASVDFTGYQTASVSFQGSGFSDSEYDVFNCQFHELGDKEGASPVHFDGGDSSKTVTIHGCTFENCFGSLGGGLHLVGDFNLRLMFNCIIKCNVGGDQTGSIAYIKVNQPYNVSFLSSAKCGKSNEPLSLTNFLSVTQCNISSAESYNYRAISGTYGIIYITSDFENCEFSFNTIERNTSPQSIIYFYHFKYPIVCRKCNVLYNDVDTYSLIISGNADPARASSYVHIIGFYIFGNTVRRSTTYQAHNTYGTLKIEDCAADSHSYTNFLLYQRITFIGEKITLTKDEHEKLEHYTTYECYAELPHYYPPTEIIVTTPEQNPIPSSPEQNPAITTPEQHPSTEKTLQTQTASFESPTSVSPNGNNGSYNLTDKNSQKINDSKFNWIVVVVPCGLILLALIILGIYLYKRHNKDETSSDFYSEEPFHNEDAEVITDTTTVTYDNPLFTTSVVATSSDPFKNDFEEPHEDNGYMDTKIIDPEND</sequence>
<evidence type="ECO:0000313" key="4">
    <source>
        <dbReference type="Proteomes" id="UP000001542"/>
    </source>
</evidence>
<feature type="transmembrane region" description="Helical" evidence="2">
    <location>
        <begin position="389"/>
        <end position="413"/>
    </location>
</feature>
<dbReference type="EMBL" id="DS113389">
    <property type="protein sequence ID" value="EAY07946.1"/>
    <property type="molecule type" value="Genomic_DNA"/>
</dbReference>
<evidence type="ECO:0000313" key="3">
    <source>
        <dbReference type="EMBL" id="EAY07946.1"/>
    </source>
</evidence>
<dbReference type="AlphaFoldDB" id="A2EHG8"/>
<feature type="region of interest" description="Disordered" evidence="1">
    <location>
        <begin position="463"/>
        <end position="488"/>
    </location>
</feature>
<organism evidence="3 4">
    <name type="scientific">Trichomonas vaginalis (strain ATCC PRA-98 / G3)</name>
    <dbReference type="NCBI Taxonomy" id="412133"/>
    <lineage>
        <taxon>Eukaryota</taxon>
        <taxon>Metamonada</taxon>
        <taxon>Parabasalia</taxon>
        <taxon>Trichomonadida</taxon>
        <taxon>Trichomonadidae</taxon>
        <taxon>Trichomonas</taxon>
    </lineage>
</organism>
<keyword evidence="2" id="KW-0472">Membrane</keyword>
<dbReference type="VEuPathDB" id="TrichDB:TVAG_064940"/>
<dbReference type="RefSeq" id="XP_001320169.1">
    <property type="nucleotide sequence ID" value="XM_001320134.1"/>
</dbReference>
<dbReference type="VEuPathDB" id="TrichDB:TVAGG3_0351640"/>
<proteinExistence type="predicted"/>
<dbReference type="KEGG" id="tva:4765841"/>
<evidence type="ECO:0000256" key="2">
    <source>
        <dbReference type="SAM" id="Phobius"/>
    </source>
</evidence>
<protein>
    <recommendedName>
        <fullName evidence="5">Polymorphic outer membrane protein</fullName>
    </recommendedName>
</protein>
<dbReference type="PANTHER" id="PTHR46155:SF1">
    <property type="entry name" value="BIFUNCTIONAL INHIBITOR_LIPID-TRANSFER PROTEIN_SEED STORAGE 2S ALBUMIN SUPERFAMILY PROTEIN"/>
    <property type="match status" value="1"/>
</dbReference>
<reference evidence="3" key="2">
    <citation type="journal article" date="2007" name="Science">
        <title>Draft genome sequence of the sexually transmitted pathogen Trichomonas vaginalis.</title>
        <authorList>
            <person name="Carlton J.M."/>
            <person name="Hirt R.P."/>
            <person name="Silva J.C."/>
            <person name="Delcher A.L."/>
            <person name="Schatz M."/>
            <person name="Zhao Q."/>
            <person name="Wortman J.R."/>
            <person name="Bidwell S.L."/>
            <person name="Alsmark U.C.M."/>
            <person name="Besteiro S."/>
            <person name="Sicheritz-Ponten T."/>
            <person name="Noel C.J."/>
            <person name="Dacks J.B."/>
            <person name="Foster P.G."/>
            <person name="Simillion C."/>
            <person name="Van de Peer Y."/>
            <person name="Miranda-Saavedra D."/>
            <person name="Barton G.J."/>
            <person name="Westrop G.D."/>
            <person name="Mueller S."/>
            <person name="Dessi D."/>
            <person name="Fiori P.L."/>
            <person name="Ren Q."/>
            <person name="Paulsen I."/>
            <person name="Zhang H."/>
            <person name="Bastida-Corcuera F.D."/>
            <person name="Simoes-Barbosa A."/>
            <person name="Brown M.T."/>
            <person name="Hayes R.D."/>
            <person name="Mukherjee M."/>
            <person name="Okumura C.Y."/>
            <person name="Schneider R."/>
            <person name="Smith A.J."/>
            <person name="Vanacova S."/>
            <person name="Villalvazo M."/>
            <person name="Haas B.J."/>
            <person name="Pertea M."/>
            <person name="Feldblyum T.V."/>
            <person name="Utterback T.R."/>
            <person name="Shu C.L."/>
            <person name="Osoegawa K."/>
            <person name="de Jong P.J."/>
            <person name="Hrdy I."/>
            <person name="Horvathova L."/>
            <person name="Zubacova Z."/>
            <person name="Dolezal P."/>
            <person name="Malik S.B."/>
            <person name="Logsdon J.M. Jr."/>
            <person name="Henze K."/>
            <person name="Gupta A."/>
            <person name="Wang C.C."/>
            <person name="Dunne R.L."/>
            <person name="Upcroft J.A."/>
            <person name="Upcroft P."/>
            <person name="White O."/>
            <person name="Salzberg S.L."/>
            <person name="Tang P."/>
            <person name="Chiu C.-H."/>
            <person name="Lee Y.-S."/>
            <person name="Embley T.M."/>
            <person name="Coombs G.H."/>
            <person name="Mottram J.C."/>
            <person name="Tachezy J."/>
            <person name="Fraser-Liggett C.M."/>
            <person name="Johnson P.J."/>
        </authorList>
    </citation>
    <scope>NUCLEOTIDE SEQUENCE [LARGE SCALE GENOMIC DNA]</scope>
    <source>
        <strain evidence="3">G3</strain>
    </source>
</reference>
<feature type="region of interest" description="Disordered" evidence="1">
    <location>
        <begin position="322"/>
        <end position="378"/>
    </location>
</feature>
<dbReference type="Proteomes" id="UP000001542">
    <property type="component" value="Unassembled WGS sequence"/>
</dbReference>
<name>A2EHG8_TRIV3</name>
<dbReference type="InParanoid" id="A2EHG8"/>
<gene>
    <name evidence="3" type="ORF">TVAG_064940</name>
</gene>
<dbReference type="SMR" id="A2EHG8"/>
<feature type="compositionally biased region" description="Basic and acidic residues" evidence="1">
    <location>
        <begin position="464"/>
        <end position="488"/>
    </location>
</feature>
<keyword evidence="4" id="KW-1185">Reference proteome</keyword>
<reference evidence="3" key="1">
    <citation type="submission" date="2006-10" db="EMBL/GenBank/DDBJ databases">
        <authorList>
            <person name="Amadeo P."/>
            <person name="Zhao Q."/>
            <person name="Wortman J."/>
            <person name="Fraser-Liggett C."/>
            <person name="Carlton J."/>
        </authorList>
    </citation>
    <scope>NUCLEOTIDE SEQUENCE</scope>
    <source>
        <strain evidence="3">G3</strain>
    </source>
</reference>
<accession>A2EHG8</accession>
<evidence type="ECO:0000256" key="1">
    <source>
        <dbReference type="SAM" id="MobiDB-lite"/>
    </source>
</evidence>